<evidence type="ECO:0000313" key="1">
    <source>
        <dbReference type="EMBL" id="GBV21792.1"/>
    </source>
</evidence>
<dbReference type="RefSeq" id="WP_117195086.1">
    <property type="nucleotide sequence ID" value="NZ_BDVT01000030.1"/>
</dbReference>
<gene>
    <name evidence="1" type="ORF">M1K003_2815</name>
</gene>
<comment type="caution">
    <text evidence="1">The sequence shown here is derived from an EMBL/GenBank/DDBJ whole genome shotgun (WGS) entry which is preliminary data.</text>
</comment>
<dbReference type="Proteomes" id="UP000265645">
    <property type="component" value="Unassembled WGS sequence"/>
</dbReference>
<evidence type="ECO:0000313" key="2">
    <source>
        <dbReference type="Proteomes" id="UP000265645"/>
    </source>
</evidence>
<protein>
    <submittedName>
        <fullName evidence="1">Uncharacterized protein</fullName>
    </submittedName>
</protein>
<reference evidence="2" key="1">
    <citation type="submission" date="2017-08" db="EMBL/GenBank/DDBJ databases">
        <title>Protection against atopic dermatitis through acquisition of Staphylococcus quorum-sensing agr mutations in the skin.</title>
        <authorList>
            <person name="Nakamura Y."/>
            <person name="Takahashi H."/>
            <person name="Takaya A."/>
            <person name="Inoue Y."/>
            <person name="Katayama Y."/>
            <person name="Kusuya Y."/>
            <person name="Shoji T."/>
            <person name="Takada S."/>
            <person name="Nakagawa S."/>
            <person name="Oguma R."/>
            <person name="Ozawa N."/>
            <person name="Yamaide F."/>
            <person name="Suzuki S."/>
            <person name="Villaruz A."/>
            <person name="Otto M."/>
            <person name="Matsue H."/>
            <person name="Nunez G."/>
            <person name="Shimojo N."/>
        </authorList>
    </citation>
    <scope>NUCLEOTIDE SEQUENCE [LARGE SCALE GENOMIC DNA]</scope>
    <source>
        <strain evidence="2">M1K003</strain>
    </source>
</reference>
<sequence>MRKLMQFLNFDAEGFLEDKQVVFKGVREWREFKEDGTGDLLGTKVDLLIMADDTFYENSEEQELNAGETLSIKTTQPMSYFEDCKKMATPMKITNITKANVYGNYNNNLSIEADVWKPKAQQDN</sequence>
<dbReference type="AlphaFoldDB" id="A0A9P2Z0B4"/>
<dbReference type="EMBL" id="BDVT01000030">
    <property type="protein sequence ID" value="GBV21792.1"/>
    <property type="molecule type" value="Genomic_DNA"/>
</dbReference>
<organism evidence="1 2">
    <name type="scientific">Staphylococcus aureus</name>
    <dbReference type="NCBI Taxonomy" id="1280"/>
    <lineage>
        <taxon>Bacteria</taxon>
        <taxon>Bacillati</taxon>
        <taxon>Bacillota</taxon>
        <taxon>Bacilli</taxon>
        <taxon>Bacillales</taxon>
        <taxon>Staphylococcaceae</taxon>
        <taxon>Staphylococcus</taxon>
    </lineage>
</organism>
<accession>A0A9P2Z0B4</accession>
<proteinExistence type="predicted"/>
<name>A0A9P2Z0B4_STAAU</name>